<dbReference type="InterPro" id="IPR050147">
    <property type="entry name" value="Ser/Thr_Dehydratase"/>
</dbReference>
<evidence type="ECO:0000259" key="12">
    <source>
        <dbReference type="PROSITE" id="PS51672"/>
    </source>
</evidence>
<gene>
    <name evidence="13" type="ORF">PAXINDRAFT_155804</name>
</gene>
<comment type="similarity">
    <text evidence="4 11">Belongs to the serine/threonine dehydratase family.</text>
</comment>
<feature type="domain" description="ACT-like" evidence="12">
    <location>
        <begin position="499"/>
        <end position="582"/>
    </location>
</feature>
<dbReference type="Gene3D" id="3.40.1020.10">
    <property type="entry name" value="Biosynthetic Threonine Deaminase, Domain 3"/>
    <property type="match status" value="1"/>
</dbReference>
<evidence type="ECO:0000256" key="5">
    <source>
        <dbReference type="ARBA" id="ARBA00022605"/>
    </source>
</evidence>
<dbReference type="SUPFAM" id="SSF55021">
    <property type="entry name" value="ACT-like"/>
    <property type="match status" value="1"/>
</dbReference>
<dbReference type="EMBL" id="KN819338">
    <property type="protein sequence ID" value="KIJ15252.1"/>
    <property type="molecule type" value="Genomic_DNA"/>
</dbReference>
<keyword evidence="10 11" id="KW-0100">Branched-chain amino acid biosynthesis</keyword>
<reference evidence="13 14" key="1">
    <citation type="submission" date="2014-06" db="EMBL/GenBank/DDBJ databases">
        <authorList>
            <consortium name="DOE Joint Genome Institute"/>
            <person name="Kuo A."/>
            <person name="Kohler A."/>
            <person name="Nagy L.G."/>
            <person name="Floudas D."/>
            <person name="Copeland A."/>
            <person name="Barry K.W."/>
            <person name="Cichocki N."/>
            <person name="Veneault-Fourrey C."/>
            <person name="LaButti K."/>
            <person name="Lindquist E.A."/>
            <person name="Lipzen A."/>
            <person name="Lundell T."/>
            <person name="Morin E."/>
            <person name="Murat C."/>
            <person name="Sun H."/>
            <person name="Tunlid A."/>
            <person name="Henrissat B."/>
            <person name="Grigoriev I.V."/>
            <person name="Hibbett D.S."/>
            <person name="Martin F."/>
            <person name="Nordberg H.P."/>
            <person name="Cantor M.N."/>
            <person name="Hua S.X."/>
        </authorList>
    </citation>
    <scope>NUCLEOTIDE SEQUENCE [LARGE SCALE GENOMIC DNA]</scope>
    <source>
        <strain evidence="13 14">ATCC 200175</strain>
    </source>
</reference>
<dbReference type="GO" id="GO:0004794">
    <property type="term" value="F:threonine deaminase activity"/>
    <property type="evidence" value="ECO:0007669"/>
    <property type="project" value="UniProtKB-UniRule"/>
</dbReference>
<dbReference type="Gene3D" id="3.40.50.1100">
    <property type="match status" value="2"/>
</dbReference>
<dbReference type="AlphaFoldDB" id="A0A0C9U767"/>
<dbReference type="GO" id="GO:0006565">
    <property type="term" value="P:L-serine catabolic process"/>
    <property type="evidence" value="ECO:0007669"/>
    <property type="project" value="TreeGrafter"/>
</dbReference>
<evidence type="ECO:0000313" key="13">
    <source>
        <dbReference type="EMBL" id="KIJ15252.1"/>
    </source>
</evidence>
<dbReference type="PROSITE" id="PS00165">
    <property type="entry name" value="DEHYDRATASE_SER_THR"/>
    <property type="match status" value="1"/>
</dbReference>
<dbReference type="GO" id="GO:0006567">
    <property type="term" value="P:L-threonine catabolic process"/>
    <property type="evidence" value="ECO:0007669"/>
    <property type="project" value="TreeGrafter"/>
</dbReference>
<sequence>MLYQVPFAIPVASAAGLVEYASSAPRRFQNYPLPPEALLANGEPDYLKLIQEAAKVLEQIRPLPLTPLFYAPVLSEAFKCKIFLKREDLQQVFSFKIRGAYNCMYNLTEEQRKNGVVTASAGNHAQGVAYSSNHLKIYAKIYMPVNTPEIKISSVKRLGGAYVEIVLVGNDFDEAKKAAEEDAQQNNKKFVPPFDDDYVIAGQGTVALEITDQVKKAKEDGIITQDYANAIFAPVGGGGLISGITAYSKLTQSPTKPYASGGLGSRSMYESLKAGEVIEVPTVDLFPDGTAVRRVGDLTFAICKKYLTLADIYNDITTDNICAAIQDIFDETRSIAEPSGTLGLAALKQHLAKNPPSPEQVFVAVISGANMDFEMLRFVSERAALGAQREAFLSVQFSNPLTTFPEIIKLVQTRPNGNVRNITELVFRHNSPGDGHAIFSFIVDPTPEVSQSAQEDQTQEVIKQLQASNFVGRGLNTSLLALDHVRYMIGGRAAVNRERLVSFTFPERPGSLQKFLKLLNDVNAPLESGSELSLSLFHYRFHGGDLVHVLVGVQVPEESDPVFDEFLVYLAENGYASVKVTYDQVYKDFLEKQ</sequence>
<dbReference type="GO" id="GO:0003941">
    <property type="term" value="F:L-serine ammonia-lyase activity"/>
    <property type="evidence" value="ECO:0007669"/>
    <property type="project" value="TreeGrafter"/>
</dbReference>
<dbReference type="NCBIfam" id="TIGR01124">
    <property type="entry name" value="ilvA_2Cterm"/>
    <property type="match status" value="1"/>
</dbReference>
<dbReference type="InterPro" id="IPR001926">
    <property type="entry name" value="TrpB-like_PALP"/>
</dbReference>
<evidence type="ECO:0000256" key="8">
    <source>
        <dbReference type="ARBA" id="ARBA00022898"/>
    </source>
</evidence>
<evidence type="ECO:0000256" key="9">
    <source>
        <dbReference type="ARBA" id="ARBA00023239"/>
    </source>
</evidence>
<dbReference type="PANTHER" id="PTHR48078:SF11">
    <property type="entry name" value="THREONINE DEHYDRATASE, MITOCHONDRIAL"/>
    <property type="match status" value="1"/>
</dbReference>
<comment type="catalytic activity">
    <reaction evidence="1 11">
        <text>L-threonine = 2-oxobutanoate + NH4(+)</text>
        <dbReference type="Rhea" id="RHEA:22108"/>
        <dbReference type="ChEBI" id="CHEBI:16763"/>
        <dbReference type="ChEBI" id="CHEBI:28938"/>
        <dbReference type="ChEBI" id="CHEBI:57926"/>
        <dbReference type="EC" id="4.3.1.19"/>
    </reaction>
</comment>
<keyword evidence="14" id="KW-1185">Reference proteome</keyword>
<dbReference type="OrthoDB" id="271064at2759"/>
<dbReference type="InterPro" id="IPR000634">
    <property type="entry name" value="Ser/Thr_deHydtase_PyrdxlP-BS"/>
</dbReference>
<keyword evidence="5 11" id="KW-0028">Amino-acid biosynthesis</keyword>
<evidence type="ECO:0000256" key="2">
    <source>
        <dbReference type="ARBA" id="ARBA00001933"/>
    </source>
</evidence>
<evidence type="ECO:0000313" key="14">
    <source>
        <dbReference type="Proteomes" id="UP000053647"/>
    </source>
</evidence>
<dbReference type="InterPro" id="IPR005787">
    <property type="entry name" value="Thr_deHydtase_biosynth"/>
</dbReference>
<comment type="cofactor">
    <cofactor evidence="2 11">
        <name>pyridoxal 5'-phosphate</name>
        <dbReference type="ChEBI" id="CHEBI:597326"/>
    </cofactor>
</comment>
<evidence type="ECO:0000256" key="3">
    <source>
        <dbReference type="ARBA" id="ARBA00004810"/>
    </source>
</evidence>
<dbReference type="EC" id="4.3.1.19" evidence="11"/>
<name>A0A0C9U767_PAXIN</name>
<evidence type="ECO:0000256" key="10">
    <source>
        <dbReference type="ARBA" id="ARBA00023304"/>
    </source>
</evidence>
<proteinExistence type="inferred from homology"/>
<keyword evidence="6 11" id="KW-0412">Isoleucine biosynthesis</keyword>
<dbReference type="Pfam" id="PF00291">
    <property type="entry name" value="PALP"/>
    <property type="match status" value="1"/>
</dbReference>
<keyword evidence="7" id="KW-0677">Repeat</keyword>
<comment type="pathway">
    <text evidence="3 11">Amino-acid biosynthesis; L-isoleucine biosynthesis; 2-oxobutanoate from L-threonine: step 1/1.</text>
</comment>
<dbReference type="InterPro" id="IPR038110">
    <property type="entry name" value="TD_ACT-like_sf"/>
</dbReference>
<evidence type="ECO:0000256" key="1">
    <source>
        <dbReference type="ARBA" id="ARBA00001274"/>
    </source>
</evidence>
<dbReference type="InterPro" id="IPR036052">
    <property type="entry name" value="TrpB-like_PALP_sf"/>
</dbReference>
<dbReference type="PROSITE" id="PS51672">
    <property type="entry name" value="ACT_LIKE"/>
    <property type="match status" value="1"/>
</dbReference>
<dbReference type="InterPro" id="IPR045865">
    <property type="entry name" value="ACT-like_dom_sf"/>
</dbReference>
<keyword evidence="9 11" id="KW-0456">Lyase</keyword>
<accession>A0A0C9U767</accession>
<dbReference type="SUPFAM" id="SSF53686">
    <property type="entry name" value="Tryptophan synthase beta subunit-like PLP-dependent enzymes"/>
    <property type="match status" value="1"/>
</dbReference>
<evidence type="ECO:0000256" key="7">
    <source>
        <dbReference type="ARBA" id="ARBA00022737"/>
    </source>
</evidence>
<evidence type="ECO:0000256" key="4">
    <source>
        <dbReference type="ARBA" id="ARBA00010869"/>
    </source>
</evidence>
<dbReference type="Proteomes" id="UP000053647">
    <property type="component" value="Unassembled WGS sequence"/>
</dbReference>
<dbReference type="CDD" id="cd01562">
    <property type="entry name" value="Thr-dehyd"/>
    <property type="match status" value="1"/>
</dbReference>
<dbReference type="InterPro" id="IPR001721">
    <property type="entry name" value="TD_ACT-like"/>
</dbReference>
<reference evidence="14" key="2">
    <citation type="submission" date="2015-01" db="EMBL/GenBank/DDBJ databases">
        <title>Evolutionary Origins and Diversification of the Mycorrhizal Mutualists.</title>
        <authorList>
            <consortium name="DOE Joint Genome Institute"/>
            <consortium name="Mycorrhizal Genomics Consortium"/>
            <person name="Kohler A."/>
            <person name="Kuo A."/>
            <person name="Nagy L.G."/>
            <person name="Floudas D."/>
            <person name="Copeland A."/>
            <person name="Barry K.W."/>
            <person name="Cichocki N."/>
            <person name="Veneault-Fourrey C."/>
            <person name="LaButti K."/>
            <person name="Lindquist E.A."/>
            <person name="Lipzen A."/>
            <person name="Lundell T."/>
            <person name="Morin E."/>
            <person name="Murat C."/>
            <person name="Riley R."/>
            <person name="Ohm R."/>
            <person name="Sun H."/>
            <person name="Tunlid A."/>
            <person name="Henrissat B."/>
            <person name="Grigoriev I.V."/>
            <person name="Hibbett D.S."/>
            <person name="Martin F."/>
        </authorList>
    </citation>
    <scope>NUCLEOTIDE SEQUENCE [LARGE SCALE GENOMIC DNA]</scope>
    <source>
        <strain evidence="14">ATCC 200175</strain>
    </source>
</reference>
<protein>
    <recommendedName>
        <fullName evidence="11">Threonine dehydratase</fullName>
        <ecNumber evidence="11">4.3.1.19</ecNumber>
    </recommendedName>
    <alternativeName>
        <fullName evidence="11">Threonine deaminase</fullName>
    </alternativeName>
</protein>
<dbReference type="GO" id="GO:0009097">
    <property type="term" value="P:isoleucine biosynthetic process"/>
    <property type="evidence" value="ECO:0007669"/>
    <property type="project" value="UniProtKB-UniRule"/>
</dbReference>
<dbReference type="Pfam" id="PF00585">
    <property type="entry name" value="Thr_dehydrat_C"/>
    <property type="match status" value="1"/>
</dbReference>
<dbReference type="GO" id="GO:0030170">
    <property type="term" value="F:pyridoxal phosphate binding"/>
    <property type="evidence" value="ECO:0007669"/>
    <property type="project" value="InterPro"/>
</dbReference>
<dbReference type="HOGENOM" id="CLU_021152_6_0_1"/>
<dbReference type="UniPathway" id="UPA00047">
    <property type="reaction ID" value="UER00054"/>
</dbReference>
<evidence type="ECO:0000256" key="11">
    <source>
        <dbReference type="RuleBase" id="RU362012"/>
    </source>
</evidence>
<dbReference type="PANTHER" id="PTHR48078">
    <property type="entry name" value="THREONINE DEHYDRATASE, MITOCHONDRIAL-RELATED"/>
    <property type="match status" value="1"/>
</dbReference>
<dbReference type="FunFam" id="3.40.50.1100:FF:000005">
    <property type="entry name" value="Threonine dehydratase catabolic"/>
    <property type="match status" value="1"/>
</dbReference>
<keyword evidence="8 11" id="KW-0663">Pyridoxal phosphate</keyword>
<organism evidence="13 14">
    <name type="scientific">Paxillus involutus ATCC 200175</name>
    <dbReference type="NCBI Taxonomy" id="664439"/>
    <lineage>
        <taxon>Eukaryota</taxon>
        <taxon>Fungi</taxon>
        <taxon>Dikarya</taxon>
        <taxon>Basidiomycota</taxon>
        <taxon>Agaricomycotina</taxon>
        <taxon>Agaricomycetes</taxon>
        <taxon>Agaricomycetidae</taxon>
        <taxon>Boletales</taxon>
        <taxon>Paxilineae</taxon>
        <taxon>Paxillaceae</taxon>
        <taxon>Paxillus</taxon>
    </lineage>
</organism>
<evidence type="ECO:0000256" key="6">
    <source>
        <dbReference type="ARBA" id="ARBA00022624"/>
    </source>
</evidence>